<protein>
    <submittedName>
        <fullName evidence="9">Cell division protein FtsI/penicillin-binding protein 2</fullName>
    </submittedName>
</protein>
<accession>A0AAC9LI55</accession>
<dbReference type="AlphaFoldDB" id="A0AAC9LI55"/>
<dbReference type="PANTHER" id="PTHR30627">
    <property type="entry name" value="PEPTIDOGLYCAN D,D-TRANSPEPTIDASE"/>
    <property type="match status" value="1"/>
</dbReference>
<feature type="chain" id="PRO_5041910304" evidence="5">
    <location>
        <begin position="23"/>
        <end position="625"/>
    </location>
</feature>
<dbReference type="Pfam" id="PF05223">
    <property type="entry name" value="MecA_N"/>
    <property type="match status" value="1"/>
</dbReference>
<dbReference type="InterPro" id="IPR007887">
    <property type="entry name" value="MecA_N"/>
</dbReference>
<feature type="domain" description="Penicillin-binding protein dimerisation" evidence="7">
    <location>
        <begin position="145"/>
        <end position="302"/>
    </location>
</feature>
<sequence>MRIGRRTAVLFGVAVLAGSSLAACSNGRAAAEEAATEFAQAWQSGDLGTISYAEVSGDEAQEWYTGITEGVAGEVREVTVGEVTVEDAAGEARLDVSWELASGDEWEYQTTLDLRQQGDQWQVVLDPGAVHPDLVEGETLRSRHTPAQRGEIVDVDGEPIVTARPVVVVGVQPANVTDPAGLAQTLGSALADDGVDTSGLPDRIAAAGPDDFVEVVTLREERYQEVRPQVYELPGTVFREETRELAPTREFARALLGSAGPVTQEIMDDDPGRYRVGDIVGLSGLQRTLDDRLRGTGGVAVVIDGTERELFSSEPVPGETVTLTLDPAVQNAADRALAAEPRASALVAVRISDGHVLAVAGGPDGGSGDVALNGWVPPGSTFKMVSAMALLDGGDVTLDQPVDCPSTIEVDGHTVKNAFPEALGEVPFRENFARSCNTAFVALAPNLGSDGLTDAAAKLGIGGDWDIGVGVSTGSVPPADGASAQAASAFGQGQTTVSPMTMAAATAGVAAGQWKQPRLVVEPEQAETPVETREPLDTDSVDALHTMMREVVTDGTATRLAEVPGDPVHGKTGTAEYGTEDPPRSHSWFVGWQGDVALASFVEDGGDAGGPATAAAERFLRDLNE</sequence>
<keyword evidence="9" id="KW-0131">Cell cycle</keyword>
<comment type="subcellular location">
    <subcellularLocation>
        <location evidence="1">Membrane</location>
    </subcellularLocation>
</comment>
<dbReference type="KEGG" id="acad:UA74_23755"/>
<feature type="region of interest" description="Disordered" evidence="4">
    <location>
        <begin position="561"/>
        <end position="583"/>
    </location>
</feature>
<evidence type="ECO:0000256" key="3">
    <source>
        <dbReference type="ARBA" id="ARBA00023136"/>
    </source>
</evidence>
<evidence type="ECO:0000313" key="10">
    <source>
        <dbReference type="Proteomes" id="UP000185511"/>
    </source>
</evidence>
<dbReference type="InterPro" id="IPR006311">
    <property type="entry name" value="TAT_signal"/>
</dbReference>
<keyword evidence="9" id="KW-0132">Cell division</keyword>
<feature type="signal peptide" evidence="5">
    <location>
        <begin position="1"/>
        <end position="22"/>
    </location>
</feature>
<dbReference type="RefSeq" id="WP_075742249.1">
    <property type="nucleotide sequence ID" value="NZ_CP016076.1"/>
</dbReference>
<dbReference type="PANTHER" id="PTHR30627:SF24">
    <property type="entry name" value="PENICILLIN-BINDING PROTEIN 4B"/>
    <property type="match status" value="1"/>
</dbReference>
<evidence type="ECO:0000259" key="8">
    <source>
        <dbReference type="Pfam" id="PF05223"/>
    </source>
</evidence>
<dbReference type="EMBL" id="CP016076">
    <property type="protein sequence ID" value="APU16769.1"/>
    <property type="molecule type" value="Genomic_DNA"/>
</dbReference>
<dbReference type="Pfam" id="PF00905">
    <property type="entry name" value="Transpeptidase"/>
    <property type="match status" value="1"/>
</dbReference>
<gene>
    <name evidence="9" type="ORF">UA74_23755</name>
</gene>
<evidence type="ECO:0000256" key="2">
    <source>
        <dbReference type="ARBA" id="ARBA00007171"/>
    </source>
</evidence>
<keyword evidence="3" id="KW-0472">Membrane</keyword>
<dbReference type="GO" id="GO:0071555">
    <property type="term" value="P:cell wall organization"/>
    <property type="evidence" value="ECO:0007669"/>
    <property type="project" value="TreeGrafter"/>
</dbReference>
<evidence type="ECO:0000259" key="6">
    <source>
        <dbReference type="Pfam" id="PF00905"/>
    </source>
</evidence>
<name>A0AAC9LI55_9PSEU</name>
<organism evidence="9 10">
    <name type="scientific">Actinoalloteichus fjordicus</name>
    <dbReference type="NCBI Taxonomy" id="1612552"/>
    <lineage>
        <taxon>Bacteria</taxon>
        <taxon>Bacillati</taxon>
        <taxon>Actinomycetota</taxon>
        <taxon>Actinomycetes</taxon>
        <taxon>Pseudonocardiales</taxon>
        <taxon>Pseudonocardiaceae</taxon>
        <taxon>Actinoalloteichus</taxon>
    </lineage>
</organism>
<dbReference type="Pfam" id="PF03717">
    <property type="entry name" value="PBP_dimer"/>
    <property type="match status" value="1"/>
</dbReference>
<dbReference type="InterPro" id="IPR050515">
    <property type="entry name" value="Beta-lactam/transpept"/>
</dbReference>
<reference evidence="10" key="1">
    <citation type="submission" date="2016-06" db="EMBL/GenBank/DDBJ databases">
        <title>Complete genome sequence of Actinoalloteichus fjordicus DSM 46855 (=ADI127-17), type strain of the new species Actinoalloteichus fjordicus.</title>
        <authorList>
            <person name="Ruckert C."/>
            <person name="Nouioui I."/>
            <person name="Willmese J."/>
            <person name="van Wezel G."/>
            <person name="Klenk H.-P."/>
            <person name="Kalinowski J."/>
            <person name="Zotchev S.B."/>
        </authorList>
    </citation>
    <scope>NUCLEOTIDE SEQUENCE [LARGE SCALE GENOMIC DNA]</scope>
    <source>
        <strain evidence="10">ADI127-7</strain>
    </source>
</reference>
<dbReference type="GO" id="GO:0071972">
    <property type="term" value="F:peptidoglycan L,D-transpeptidase activity"/>
    <property type="evidence" value="ECO:0007669"/>
    <property type="project" value="TreeGrafter"/>
</dbReference>
<evidence type="ECO:0000256" key="5">
    <source>
        <dbReference type="SAM" id="SignalP"/>
    </source>
</evidence>
<dbReference type="PROSITE" id="PS51257">
    <property type="entry name" value="PROKAR_LIPOPROTEIN"/>
    <property type="match status" value="1"/>
</dbReference>
<dbReference type="Proteomes" id="UP000185511">
    <property type="component" value="Chromosome"/>
</dbReference>
<dbReference type="Gene3D" id="3.40.710.10">
    <property type="entry name" value="DD-peptidase/beta-lactamase superfamily"/>
    <property type="match status" value="1"/>
</dbReference>
<dbReference type="GO" id="GO:0051301">
    <property type="term" value="P:cell division"/>
    <property type="evidence" value="ECO:0007669"/>
    <property type="project" value="UniProtKB-KW"/>
</dbReference>
<dbReference type="InterPro" id="IPR036138">
    <property type="entry name" value="PBP_dimer_sf"/>
</dbReference>
<dbReference type="SUPFAM" id="SSF56601">
    <property type="entry name" value="beta-lactamase/transpeptidase-like"/>
    <property type="match status" value="1"/>
</dbReference>
<dbReference type="SUPFAM" id="SSF56519">
    <property type="entry name" value="Penicillin binding protein dimerisation domain"/>
    <property type="match status" value="1"/>
</dbReference>
<dbReference type="GO" id="GO:0046677">
    <property type="term" value="P:response to antibiotic"/>
    <property type="evidence" value="ECO:0007669"/>
    <property type="project" value="InterPro"/>
</dbReference>
<dbReference type="GO" id="GO:0005886">
    <property type="term" value="C:plasma membrane"/>
    <property type="evidence" value="ECO:0007669"/>
    <property type="project" value="TreeGrafter"/>
</dbReference>
<dbReference type="InterPro" id="IPR001460">
    <property type="entry name" value="PCN-bd_Tpept"/>
</dbReference>
<comment type="similarity">
    <text evidence="2">Belongs to the transpeptidase family.</text>
</comment>
<dbReference type="InterPro" id="IPR005311">
    <property type="entry name" value="PBP_dimer"/>
</dbReference>
<proteinExistence type="inferred from homology"/>
<keyword evidence="5" id="KW-0732">Signal</keyword>
<dbReference type="GO" id="GO:0008658">
    <property type="term" value="F:penicillin binding"/>
    <property type="evidence" value="ECO:0007669"/>
    <property type="project" value="InterPro"/>
</dbReference>
<keyword evidence="10" id="KW-1185">Reference proteome</keyword>
<dbReference type="PROSITE" id="PS51318">
    <property type="entry name" value="TAT"/>
    <property type="match status" value="1"/>
</dbReference>
<dbReference type="Gene3D" id="3.90.1310.10">
    <property type="entry name" value="Penicillin-binding protein 2a (Domain 2)"/>
    <property type="match status" value="1"/>
</dbReference>
<evidence type="ECO:0000256" key="1">
    <source>
        <dbReference type="ARBA" id="ARBA00004370"/>
    </source>
</evidence>
<dbReference type="InterPro" id="IPR012338">
    <property type="entry name" value="Beta-lactam/transpept-like"/>
</dbReference>
<feature type="domain" description="Penicillin-binding protein transpeptidase" evidence="6">
    <location>
        <begin position="346"/>
        <end position="615"/>
    </location>
</feature>
<evidence type="ECO:0000256" key="4">
    <source>
        <dbReference type="SAM" id="MobiDB-lite"/>
    </source>
</evidence>
<feature type="domain" description="NTF2-like N-terminal transpeptidase" evidence="8">
    <location>
        <begin position="30"/>
        <end position="137"/>
    </location>
</feature>
<evidence type="ECO:0000259" key="7">
    <source>
        <dbReference type="Pfam" id="PF03717"/>
    </source>
</evidence>
<evidence type="ECO:0000313" key="9">
    <source>
        <dbReference type="EMBL" id="APU16769.1"/>
    </source>
</evidence>